<proteinExistence type="predicted"/>
<evidence type="ECO:0000313" key="2">
    <source>
        <dbReference type="Proteomes" id="UP000281553"/>
    </source>
</evidence>
<reference evidence="1 2" key="1">
    <citation type="submission" date="2018-11" db="EMBL/GenBank/DDBJ databases">
        <authorList>
            <consortium name="Pathogen Informatics"/>
        </authorList>
    </citation>
    <scope>NUCLEOTIDE SEQUENCE [LARGE SCALE GENOMIC DNA]</scope>
</reference>
<keyword evidence="2" id="KW-1185">Reference proteome</keyword>
<dbReference type="Proteomes" id="UP000281553">
    <property type="component" value="Unassembled WGS sequence"/>
</dbReference>
<dbReference type="InterPro" id="IPR046341">
    <property type="entry name" value="SET_dom_sf"/>
</dbReference>
<protein>
    <recommendedName>
        <fullName evidence="3">SET domain-containing protein</fullName>
    </recommendedName>
</protein>
<dbReference type="Gene3D" id="3.90.1410.10">
    <property type="entry name" value="set domain protein methyltransferase, domain 1"/>
    <property type="match status" value="1"/>
</dbReference>
<dbReference type="OrthoDB" id="441812at2759"/>
<evidence type="ECO:0008006" key="3">
    <source>
        <dbReference type="Google" id="ProtNLM"/>
    </source>
</evidence>
<name>A0A3P7N2Q4_DIBLA</name>
<organism evidence="1 2">
    <name type="scientific">Dibothriocephalus latus</name>
    <name type="common">Fish tapeworm</name>
    <name type="synonym">Diphyllobothrium latum</name>
    <dbReference type="NCBI Taxonomy" id="60516"/>
    <lineage>
        <taxon>Eukaryota</taxon>
        <taxon>Metazoa</taxon>
        <taxon>Spiralia</taxon>
        <taxon>Lophotrochozoa</taxon>
        <taxon>Platyhelminthes</taxon>
        <taxon>Cestoda</taxon>
        <taxon>Eucestoda</taxon>
        <taxon>Diphyllobothriidea</taxon>
        <taxon>Diphyllobothriidae</taxon>
        <taxon>Dibothriocephalus</taxon>
    </lineage>
</organism>
<accession>A0A3P7N2Q4</accession>
<dbReference type="AlphaFoldDB" id="A0A3P7N2Q4"/>
<gene>
    <name evidence="1" type="ORF">DILT_LOCUS17076</name>
</gene>
<sequence length="103" mass="11686">MSRNNRLPDPVSPEKEILCLIPLWDMINHRTGKATTDVNVETKTIEFYAMEDCLPSSEVIFITGDIQTDSFSLFCGCDANKVYELLTLVPKLTIDEDIIVFRS</sequence>
<dbReference type="EMBL" id="UYRU01089169">
    <property type="protein sequence ID" value="VDN36604.1"/>
    <property type="molecule type" value="Genomic_DNA"/>
</dbReference>
<evidence type="ECO:0000313" key="1">
    <source>
        <dbReference type="EMBL" id="VDN36604.1"/>
    </source>
</evidence>
<dbReference type="SUPFAM" id="SSF82199">
    <property type="entry name" value="SET domain"/>
    <property type="match status" value="1"/>
</dbReference>